<evidence type="ECO:0000313" key="1">
    <source>
        <dbReference type="EMBL" id="MPM15563.1"/>
    </source>
</evidence>
<protein>
    <submittedName>
        <fullName evidence="1">Uncharacterized protein</fullName>
    </submittedName>
</protein>
<dbReference type="EMBL" id="VSSQ01002462">
    <property type="protein sequence ID" value="MPM15563.1"/>
    <property type="molecule type" value="Genomic_DNA"/>
</dbReference>
<accession>A0A644XMR7</accession>
<gene>
    <name evidence="1" type="ORF">SDC9_61934</name>
</gene>
<proteinExistence type="predicted"/>
<dbReference type="AlphaFoldDB" id="A0A644XMR7"/>
<reference evidence="1" key="1">
    <citation type="submission" date="2019-08" db="EMBL/GenBank/DDBJ databases">
        <authorList>
            <person name="Kucharzyk K."/>
            <person name="Murdoch R.W."/>
            <person name="Higgins S."/>
            <person name="Loffler F."/>
        </authorList>
    </citation>
    <scope>NUCLEOTIDE SEQUENCE</scope>
</reference>
<comment type="caution">
    <text evidence="1">The sequence shown here is derived from an EMBL/GenBank/DDBJ whole genome shotgun (WGS) entry which is preliminary data.</text>
</comment>
<organism evidence="1">
    <name type="scientific">bioreactor metagenome</name>
    <dbReference type="NCBI Taxonomy" id="1076179"/>
    <lineage>
        <taxon>unclassified sequences</taxon>
        <taxon>metagenomes</taxon>
        <taxon>ecological metagenomes</taxon>
    </lineage>
</organism>
<sequence length="468" mass="48463">MHADELVLTLGGGGDGGDGNGGGVGGQNGGGFAQAVQFGEDLLLDVEVLDGGFDDQVGVGSGGHIGGEGHLAKEGGLGFGGHFALFNHLLEALDQTALGSLDDRVGNVAHDNLLAGLGKNLGDIQTHRAAANDNNLIDAHNNIPPKILINPRRAEKRLCNLRLLVLKVLGSAFLQESTHALVLVLGAAADAESLGLIGGAGVNVGLDALADAALGLADCDLSVGADGVCQLHSLGHKLFGRINIGNQADFLGLGGADHLRGEDKLHGLGNAYDAGQTLSSAEAGGDAQAGLGLAELGLFAGETNIAGHGELAAPAQRETVNSRDDGLGHVLHLEENAAAQNAEFLSVHGSETLHLSDVGSGHKRTACAGQNDHINFRIGFNLINCCAQFGKYLAVEGVQGFLAVDGENADVTLLFEFYESHGYAASLKCFLFLPINRDKKPVHNADRLQEPNSNHKYIRFLLNSQEIL</sequence>
<name>A0A644XMR7_9ZZZZ</name>